<evidence type="ECO:0000256" key="7">
    <source>
        <dbReference type="ARBA" id="ARBA00022729"/>
    </source>
</evidence>
<sequence>MNNRKQSVPAMARAGRSAARPLFSRHRIALALQTALFGAAMLHGGAPAYAQANEAARLSYDIPAGPLDQRLNAFARRAGVLLSFEPEITQKRNTAGLNGRYTVAEGFAVLLSGSGLSAALKADGGYALVAALPSSASSALPTITVAGAAQRESITGPLHGLVAKRGGSATKTDTPILETPQSLSVATADQIEASKSSSLSEVLEYTPGVVGQASSFNRMVDDVRIRGFNLANANTGMLRDGMKYQPSVYDGSQEPFGLERIEVLRGAASVLYGQLSPGGVINTVSKRPTVEPYHELSADVGSNDRKQMTGDFAGALTDDGVWSYRLSALARESDTSVNYINDDKRYLAGALTWAPSARTSLTLLSNYQEMRTRFVAPASSALTLNGRIPRSFFVGEPNYDRYDSDVYSLGYLFEHAVSDQVKLRHNLRYFNADASFNYLSYGTLNATTGIMSRGVVNRAEKSDGLTADTSLEIDIGEGRLRQKLLVGFDYFDSNYSSHRYAGSVSGISLNNPVYGATPVITSVDNGSKTQATQFGLYLQDQIKLDNKWVLLIGGRQDWVDSSVTAYRTQAVTNARDQAFTGRTGLVYLADNGLAPYASFGQSFVPQAGTDRSGARFKPTEAEQYEAGIRYQPPGSNALFSAAVYQINQTNGLTVDPVDTSYSVQTAEMRSRGAELEARAQFGQLETIANYAYTDARTTRSNVAAEVGQRVSGVPYHSASAWLQYDFSKAGAHGLKAGFGVRYLSSSPIAGVSDPAPARALFDAMLAYDLQQISSRLRGVQLKVNAKNLLNKDYVQCVASTGCRYGEPRSILATLTYRW</sequence>
<evidence type="ECO:0000256" key="5">
    <source>
        <dbReference type="ARBA" id="ARBA00022496"/>
    </source>
</evidence>
<evidence type="ECO:0000256" key="10">
    <source>
        <dbReference type="ARBA" id="ARBA00023077"/>
    </source>
</evidence>
<evidence type="ECO:0000256" key="6">
    <source>
        <dbReference type="ARBA" id="ARBA00022692"/>
    </source>
</evidence>
<accession>A0ABW9AAT4</accession>
<evidence type="ECO:0000256" key="13">
    <source>
        <dbReference type="ARBA" id="ARBA00023237"/>
    </source>
</evidence>
<dbReference type="InterPro" id="IPR039426">
    <property type="entry name" value="TonB-dep_rcpt-like"/>
</dbReference>
<keyword evidence="7" id="KW-0732">Signal</keyword>
<dbReference type="InterPro" id="IPR036942">
    <property type="entry name" value="Beta-barrel_TonB_sf"/>
</dbReference>
<gene>
    <name evidence="17" type="ORF">PQR62_09560</name>
</gene>
<dbReference type="InterPro" id="IPR012910">
    <property type="entry name" value="Plug_dom"/>
</dbReference>
<keyword evidence="11 14" id="KW-0472">Membrane</keyword>
<keyword evidence="13 14" id="KW-0998">Cell outer membrane</keyword>
<keyword evidence="4 14" id="KW-1134">Transmembrane beta strand</keyword>
<keyword evidence="18" id="KW-1185">Reference proteome</keyword>
<evidence type="ECO:0000256" key="11">
    <source>
        <dbReference type="ARBA" id="ARBA00023136"/>
    </source>
</evidence>
<dbReference type="EMBL" id="JAQQFM010000004">
    <property type="protein sequence ID" value="MFL9924512.1"/>
    <property type="molecule type" value="Genomic_DNA"/>
</dbReference>
<dbReference type="InterPro" id="IPR037066">
    <property type="entry name" value="Plug_dom_sf"/>
</dbReference>
<feature type="domain" description="Secretin/TonB short N-terminal" evidence="16">
    <location>
        <begin position="80"/>
        <end position="131"/>
    </location>
</feature>
<dbReference type="Pfam" id="PF07715">
    <property type="entry name" value="Plug"/>
    <property type="match status" value="1"/>
</dbReference>
<dbReference type="Pfam" id="PF00593">
    <property type="entry name" value="TonB_dep_Rec_b-barrel"/>
    <property type="match status" value="1"/>
</dbReference>
<evidence type="ECO:0000256" key="3">
    <source>
        <dbReference type="ARBA" id="ARBA00022448"/>
    </source>
</evidence>
<keyword evidence="5" id="KW-0410">Iron transport</keyword>
<dbReference type="PROSITE" id="PS52016">
    <property type="entry name" value="TONB_DEPENDENT_REC_3"/>
    <property type="match status" value="1"/>
</dbReference>
<dbReference type="Gene3D" id="2.40.170.20">
    <property type="entry name" value="TonB-dependent receptor, beta-barrel domain"/>
    <property type="match status" value="1"/>
</dbReference>
<dbReference type="Gene3D" id="3.55.50.30">
    <property type="match status" value="1"/>
</dbReference>
<dbReference type="Proteomes" id="UP001629246">
    <property type="component" value="Unassembled WGS sequence"/>
</dbReference>
<comment type="similarity">
    <text evidence="2 14 15">Belongs to the TonB-dependent receptor family.</text>
</comment>
<keyword evidence="8" id="KW-0408">Iron</keyword>
<evidence type="ECO:0000256" key="12">
    <source>
        <dbReference type="ARBA" id="ARBA00023170"/>
    </source>
</evidence>
<dbReference type="Gene3D" id="2.170.130.10">
    <property type="entry name" value="TonB-dependent receptor, plug domain"/>
    <property type="match status" value="1"/>
</dbReference>
<dbReference type="InterPro" id="IPR010105">
    <property type="entry name" value="TonB_sidphr_rcpt"/>
</dbReference>
<evidence type="ECO:0000256" key="2">
    <source>
        <dbReference type="ARBA" id="ARBA00009810"/>
    </source>
</evidence>
<evidence type="ECO:0000256" key="4">
    <source>
        <dbReference type="ARBA" id="ARBA00022452"/>
    </source>
</evidence>
<keyword evidence="9" id="KW-0406">Ion transport</keyword>
<keyword evidence="12 17" id="KW-0675">Receptor</keyword>
<keyword evidence="10 15" id="KW-0798">TonB box</keyword>
<reference evidence="17 18" key="1">
    <citation type="journal article" date="2024" name="Chem. Sci.">
        <title>Discovery of megapolipeptins by genome mining of a Burkholderiales bacteria collection.</title>
        <authorList>
            <person name="Paulo B.S."/>
            <person name="Recchia M.J.J."/>
            <person name="Lee S."/>
            <person name="Fergusson C.H."/>
            <person name="Romanowski S.B."/>
            <person name="Hernandez A."/>
            <person name="Krull N."/>
            <person name="Liu D.Y."/>
            <person name="Cavanagh H."/>
            <person name="Bos A."/>
            <person name="Gray C.A."/>
            <person name="Murphy B.T."/>
            <person name="Linington R.G."/>
            <person name="Eustaquio A.S."/>
        </authorList>
    </citation>
    <scope>NUCLEOTIDE SEQUENCE [LARGE SCALE GENOMIC DNA]</scope>
    <source>
        <strain evidence="17 18">RL21-008-BIB-A</strain>
    </source>
</reference>
<evidence type="ECO:0000256" key="9">
    <source>
        <dbReference type="ARBA" id="ARBA00023065"/>
    </source>
</evidence>
<protein>
    <submittedName>
        <fullName evidence="17">TonB-dependent siderophore receptor</fullName>
    </submittedName>
</protein>
<dbReference type="SMART" id="SM00965">
    <property type="entry name" value="STN"/>
    <property type="match status" value="1"/>
</dbReference>
<evidence type="ECO:0000256" key="8">
    <source>
        <dbReference type="ARBA" id="ARBA00023004"/>
    </source>
</evidence>
<evidence type="ECO:0000259" key="16">
    <source>
        <dbReference type="SMART" id="SM00965"/>
    </source>
</evidence>
<evidence type="ECO:0000256" key="14">
    <source>
        <dbReference type="PROSITE-ProRule" id="PRU01360"/>
    </source>
</evidence>
<organism evidence="17 18">
    <name type="scientific">Herbaspirillum lusitanum</name>
    <dbReference type="NCBI Taxonomy" id="213312"/>
    <lineage>
        <taxon>Bacteria</taxon>
        <taxon>Pseudomonadati</taxon>
        <taxon>Pseudomonadota</taxon>
        <taxon>Betaproteobacteria</taxon>
        <taxon>Burkholderiales</taxon>
        <taxon>Oxalobacteraceae</taxon>
        <taxon>Herbaspirillum</taxon>
    </lineage>
</organism>
<evidence type="ECO:0000313" key="17">
    <source>
        <dbReference type="EMBL" id="MFL9924512.1"/>
    </source>
</evidence>
<evidence type="ECO:0000256" key="1">
    <source>
        <dbReference type="ARBA" id="ARBA00004571"/>
    </source>
</evidence>
<comment type="caution">
    <text evidence="17">The sequence shown here is derived from an EMBL/GenBank/DDBJ whole genome shotgun (WGS) entry which is preliminary data.</text>
</comment>
<dbReference type="InterPro" id="IPR011662">
    <property type="entry name" value="Secretin/TonB_short_N"/>
</dbReference>
<evidence type="ECO:0000256" key="15">
    <source>
        <dbReference type="RuleBase" id="RU003357"/>
    </source>
</evidence>
<dbReference type="NCBIfam" id="TIGR01783">
    <property type="entry name" value="TonB-siderophor"/>
    <property type="match status" value="1"/>
</dbReference>
<dbReference type="PANTHER" id="PTHR32552">
    <property type="entry name" value="FERRICHROME IRON RECEPTOR-RELATED"/>
    <property type="match status" value="1"/>
</dbReference>
<comment type="subcellular location">
    <subcellularLocation>
        <location evidence="1 14">Cell outer membrane</location>
        <topology evidence="1 14">Multi-pass membrane protein</topology>
    </subcellularLocation>
</comment>
<keyword evidence="6 14" id="KW-0812">Transmembrane</keyword>
<evidence type="ECO:0000313" key="18">
    <source>
        <dbReference type="Proteomes" id="UP001629246"/>
    </source>
</evidence>
<keyword evidence="3 14" id="KW-0813">Transport</keyword>
<proteinExistence type="inferred from homology"/>
<dbReference type="SUPFAM" id="SSF56935">
    <property type="entry name" value="Porins"/>
    <property type="match status" value="1"/>
</dbReference>
<dbReference type="InterPro" id="IPR000531">
    <property type="entry name" value="Beta-barrel_TonB"/>
</dbReference>
<dbReference type="CDD" id="cd01347">
    <property type="entry name" value="ligand_gated_channel"/>
    <property type="match status" value="1"/>
</dbReference>
<name>A0ABW9AAT4_9BURK</name>
<dbReference type="PANTHER" id="PTHR32552:SF68">
    <property type="entry name" value="FERRICHROME OUTER MEMBRANE TRANSPORTER_PHAGE RECEPTOR"/>
    <property type="match status" value="1"/>
</dbReference>
<dbReference type="RefSeq" id="WP_408157234.1">
    <property type="nucleotide sequence ID" value="NZ_JAQQFM010000004.1"/>
</dbReference>